<dbReference type="GO" id="GO:0000333">
    <property type="term" value="C:telomerase catalytic core complex"/>
    <property type="evidence" value="ECO:0007669"/>
    <property type="project" value="TreeGrafter"/>
</dbReference>
<evidence type="ECO:0000256" key="7">
    <source>
        <dbReference type="ARBA" id="ARBA00022723"/>
    </source>
</evidence>
<keyword evidence="8 13" id="KW-0460">Magnesium</keyword>
<name>A0A8H7F1V6_AGABI</name>
<protein>
    <recommendedName>
        <fullName evidence="3 13">Telomerase reverse transcriptase</fullName>
        <ecNumber evidence="2 13">2.7.7.49</ecNumber>
    </recommendedName>
    <alternativeName>
        <fullName evidence="13">Telomerase catalytic subunit</fullName>
    </alternativeName>
</protein>
<comment type="similarity">
    <text evidence="1 13">Belongs to the reverse transcriptase family. Telomerase subfamily.</text>
</comment>
<evidence type="ECO:0000256" key="4">
    <source>
        <dbReference type="ARBA" id="ARBA00022454"/>
    </source>
</evidence>
<accession>A0A8H7F1V6</accession>
<keyword evidence="9 13" id="KW-0779">Telomere</keyword>
<feature type="domain" description="Reverse transcriptase" evidence="15">
    <location>
        <begin position="584"/>
        <end position="901"/>
    </location>
</feature>
<evidence type="ECO:0000259" key="15">
    <source>
        <dbReference type="PROSITE" id="PS50878"/>
    </source>
</evidence>
<dbReference type="CDD" id="cd01648">
    <property type="entry name" value="TERT"/>
    <property type="match status" value="1"/>
</dbReference>
<evidence type="ECO:0000256" key="9">
    <source>
        <dbReference type="ARBA" id="ARBA00022895"/>
    </source>
</evidence>
<dbReference type="EMBL" id="JABXXO010000007">
    <property type="protein sequence ID" value="KAF7773358.1"/>
    <property type="molecule type" value="Genomic_DNA"/>
</dbReference>
<dbReference type="InterPro" id="IPR021891">
    <property type="entry name" value="Telomerase_RBD"/>
</dbReference>
<dbReference type="Proteomes" id="UP000629468">
    <property type="component" value="Unassembled WGS sequence"/>
</dbReference>
<evidence type="ECO:0000256" key="2">
    <source>
        <dbReference type="ARBA" id="ARBA00012493"/>
    </source>
</evidence>
<dbReference type="PROSITE" id="PS50878">
    <property type="entry name" value="RT_POL"/>
    <property type="match status" value="1"/>
</dbReference>
<dbReference type="SMART" id="SM00975">
    <property type="entry name" value="Telomerase_RBD"/>
    <property type="match status" value="1"/>
</dbReference>
<evidence type="ECO:0000256" key="13">
    <source>
        <dbReference type="RuleBase" id="RU365061"/>
    </source>
</evidence>
<reference evidence="16 17" key="1">
    <citation type="journal article" name="Sci. Rep.">
        <title>Telomere-to-telomere assembled and centromere annotated genomes of the two main subspecies of the button mushroom Agaricus bisporus reveal especially polymorphic chromosome ends.</title>
        <authorList>
            <person name="Sonnenberg A.S.M."/>
            <person name="Sedaghat-Telgerd N."/>
            <person name="Lavrijssen B."/>
            <person name="Ohm R.A."/>
            <person name="Hendrickx P.M."/>
            <person name="Scholtmeijer K."/>
            <person name="Baars J.J.P."/>
            <person name="van Peer A."/>
        </authorList>
    </citation>
    <scope>NUCLEOTIDE SEQUENCE [LARGE SCALE GENOMIC DNA]</scope>
    <source>
        <strain evidence="16 17">H119_p4</strain>
    </source>
</reference>
<keyword evidence="5 13" id="KW-0808">Transferase</keyword>
<dbReference type="Gene3D" id="3.30.70.2630">
    <property type="match status" value="1"/>
</dbReference>
<organism evidence="16 17">
    <name type="scientific">Agaricus bisporus var. burnettii</name>
    <dbReference type="NCBI Taxonomy" id="192524"/>
    <lineage>
        <taxon>Eukaryota</taxon>
        <taxon>Fungi</taxon>
        <taxon>Dikarya</taxon>
        <taxon>Basidiomycota</taxon>
        <taxon>Agaricomycotina</taxon>
        <taxon>Agaricomycetes</taxon>
        <taxon>Agaricomycetidae</taxon>
        <taxon>Agaricales</taxon>
        <taxon>Agaricineae</taxon>
        <taxon>Agaricaceae</taxon>
        <taxon>Agaricus</taxon>
    </lineage>
</organism>
<dbReference type="EC" id="2.7.7.49" evidence="2 13"/>
<evidence type="ECO:0000256" key="10">
    <source>
        <dbReference type="ARBA" id="ARBA00022918"/>
    </source>
</evidence>
<dbReference type="GO" id="GO:0070034">
    <property type="term" value="F:telomerase RNA binding"/>
    <property type="evidence" value="ECO:0007669"/>
    <property type="project" value="TreeGrafter"/>
</dbReference>
<comment type="function">
    <text evidence="13">Telomerase is a ribonucleoprotein enzyme essential for the replication of chromosome termini in most eukaryotes. It elongates telomeres. It is a reverse transcriptase that adds simple sequence repeats to chromosome ends by copying a template sequence within the RNA component of the enzyme.</text>
</comment>
<keyword evidence="10 13" id="KW-0695">RNA-directed DNA polymerase</keyword>
<comment type="caution">
    <text evidence="16">The sequence shown here is derived from an EMBL/GenBank/DDBJ whole genome shotgun (WGS) entry which is preliminary data.</text>
</comment>
<keyword evidence="4 13" id="KW-0158">Chromosome</keyword>
<evidence type="ECO:0000313" key="16">
    <source>
        <dbReference type="EMBL" id="KAF7773358.1"/>
    </source>
</evidence>
<sequence>MTPTREPLPTIKILNETYTTVKPLLLYLVDVLELDFFVPPSDTDPLAFRILFDNTFIATNKVTEAKFQHKEAPGGMGDAIKKAQMTLFQAGWSAYNILKLGYRLSKGGHGIESVSVNTIITALLSPEWEILLQRTGITVMLHLLIDTSIFVSLPNGCLCQMTGEPLNVPRGGIHSVIEENTKKFLKRASSSLENIESGPPSKRRKLGLGKPTRATAPILKIKTPSVIPIVRVRMFYARPNRIPGSGKIVIGLPLKHVFNINRRDNVPSKLDSSHVHDPDNKAQELRARHVMRYIFARQHNLVNPFHVTSIFEVYEYGNYLDREDEIRRALRLRKVMRTPKRLKDIVPLVDKMLWRHYKCPYKLLLDKLCPSKVKIKDNVNDSTILEWMSERSIQLQTQGSYGADTTGVSLSTVNVNSKPRDSMPKPRFAEFACSYIEVYRYVVVVCKAIIPKSFWGSRKNFNVIMNSVKDFITSRRLETLSLHNIMQGFSTSDCDWLIPPGPGARQQHRVSVTDALKRKELLEEFLVWFFDSFVLPLIRTCFYVTESSAFRNRVLYFRQDDWVTLCLPLVERLRSGTFTRISETEASEIMRQRGLGFSFVRLLPKETGVRPIINLRRKQTESGSSSINKVLETTFHLLTYEKQTRPELTGVSVRGSDEVYTRLMNFKSRLRHDHFGRLPKLYFVKVDVQACFDTIDQGKLLAILRELISEDTYTVRKYSKVRFLRGQMQRTQSNRAYPRDEEPHFLDMAMELASALRHTIFVDQSVSSVSKNFALDLLNSHISDNIVKIGGSYHRQTVGIPQGSILSSLLCSFFYGDLERQFGSYTESEDSTLLRMTDDYLLITTNQSKARSFLDMMNKGHPEYGCFITKEKTMSNFDYDHQVMNVVDSRTRHFYWCGYAIDMKDLSVSADYTRYHGLDLSNTLTVSRGHKPGERFVSKMLFLAKIRGHTIYTDPQLNRKSVIYLNIYQNLLLAAMKMHCYLREWSTRQCGSSKLIRSTVQKMIYHSLTSSRKGRKERSHGFIQKTAVMWLGYYAFYEIFSRKSTQYRALTLWLKRELDRPIYRSCEKRFCGLAKDGLLRMSGIVY</sequence>
<dbReference type="Pfam" id="PF21399">
    <property type="entry name" value="TERT_C"/>
    <property type="match status" value="1"/>
</dbReference>
<feature type="region of interest" description="Disordered" evidence="14">
    <location>
        <begin position="190"/>
        <end position="209"/>
    </location>
</feature>
<keyword evidence="7 13" id="KW-0479">Metal-binding</keyword>
<dbReference type="GO" id="GO:0042162">
    <property type="term" value="F:telomeric DNA binding"/>
    <property type="evidence" value="ECO:0007669"/>
    <property type="project" value="TreeGrafter"/>
</dbReference>
<proteinExistence type="inferred from homology"/>
<dbReference type="AlphaFoldDB" id="A0A8H7F1V6"/>
<comment type="catalytic activity">
    <reaction evidence="12 13">
        <text>DNA(n) + a 2'-deoxyribonucleoside 5'-triphosphate = DNA(n+1) + diphosphate</text>
        <dbReference type="Rhea" id="RHEA:22508"/>
        <dbReference type="Rhea" id="RHEA-COMP:17339"/>
        <dbReference type="Rhea" id="RHEA-COMP:17340"/>
        <dbReference type="ChEBI" id="CHEBI:33019"/>
        <dbReference type="ChEBI" id="CHEBI:61560"/>
        <dbReference type="ChEBI" id="CHEBI:173112"/>
        <dbReference type="EC" id="2.7.7.49"/>
    </reaction>
</comment>
<dbReference type="PRINTS" id="PR01365">
    <property type="entry name" value="TELOMERASERT"/>
</dbReference>
<evidence type="ECO:0000256" key="11">
    <source>
        <dbReference type="ARBA" id="ARBA00023242"/>
    </source>
</evidence>
<evidence type="ECO:0000256" key="8">
    <source>
        <dbReference type="ARBA" id="ARBA00022842"/>
    </source>
</evidence>
<gene>
    <name evidence="16" type="ORF">Agabi119p4_5525</name>
</gene>
<dbReference type="InterPro" id="IPR049139">
    <property type="entry name" value="TERT_C"/>
</dbReference>
<evidence type="ECO:0000256" key="3">
    <source>
        <dbReference type="ARBA" id="ARBA00016182"/>
    </source>
</evidence>
<dbReference type="Gene3D" id="1.10.357.90">
    <property type="match status" value="1"/>
</dbReference>
<dbReference type="PANTHER" id="PTHR12066">
    <property type="entry name" value="TELOMERASE REVERSE TRANSCRIPTASE"/>
    <property type="match status" value="1"/>
</dbReference>
<dbReference type="GO" id="GO:0046872">
    <property type="term" value="F:metal ion binding"/>
    <property type="evidence" value="ECO:0007669"/>
    <property type="project" value="UniProtKB-KW"/>
</dbReference>
<keyword evidence="11 13" id="KW-0539">Nucleus</keyword>
<evidence type="ECO:0000256" key="14">
    <source>
        <dbReference type="SAM" id="MobiDB-lite"/>
    </source>
</evidence>
<evidence type="ECO:0000313" key="17">
    <source>
        <dbReference type="Proteomes" id="UP000629468"/>
    </source>
</evidence>
<dbReference type="InterPro" id="IPR000477">
    <property type="entry name" value="RT_dom"/>
</dbReference>
<evidence type="ECO:0000256" key="5">
    <source>
        <dbReference type="ARBA" id="ARBA00022679"/>
    </source>
</evidence>
<dbReference type="Pfam" id="PF12009">
    <property type="entry name" value="Telomerase_RBD"/>
    <property type="match status" value="1"/>
</dbReference>
<dbReference type="InterPro" id="IPR003545">
    <property type="entry name" value="Telomerase_RT"/>
</dbReference>
<evidence type="ECO:0000256" key="6">
    <source>
        <dbReference type="ARBA" id="ARBA00022695"/>
    </source>
</evidence>
<comment type="subcellular location">
    <subcellularLocation>
        <location evidence="13">Nucleus</location>
    </subcellularLocation>
    <subcellularLocation>
        <location evidence="13">Chromosome</location>
        <location evidence="13">Telomere</location>
    </subcellularLocation>
</comment>
<dbReference type="Pfam" id="PF00078">
    <property type="entry name" value="RVT_1"/>
    <property type="match status" value="1"/>
</dbReference>
<dbReference type="Gene3D" id="1.10.132.70">
    <property type="match status" value="1"/>
</dbReference>
<dbReference type="GO" id="GO:0003720">
    <property type="term" value="F:telomerase activity"/>
    <property type="evidence" value="ECO:0007669"/>
    <property type="project" value="InterPro"/>
</dbReference>
<evidence type="ECO:0000256" key="12">
    <source>
        <dbReference type="ARBA" id="ARBA00048173"/>
    </source>
</evidence>
<dbReference type="GO" id="GO:0000781">
    <property type="term" value="C:chromosome, telomeric region"/>
    <property type="evidence" value="ECO:0007669"/>
    <property type="project" value="UniProtKB-SubCell"/>
</dbReference>
<dbReference type="PANTHER" id="PTHR12066:SF0">
    <property type="entry name" value="TELOMERASE REVERSE TRANSCRIPTASE"/>
    <property type="match status" value="1"/>
</dbReference>
<dbReference type="GO" id="GO:0007004">
    <property type="term" value="P:telomere maintenance via telomerase"/>
    <property type="evidence" value="ECO:0007669"/>
    <property type="project" value="TreeGrafter"/>
</dbReference>
<evidence type="ECO:0000256" key="1">
    <source>
        <dbReference type="ARBA" id="ARBA00008001"/>
    </source>
</evidence>
<keyword evidence="6 13" id="KW-0548">Nucleotidyltransferase</keyword>